<keyword evidence="4 9" id="KW-0436">Ligase</keyword>
<dbReference type="NCBIfam" id="NF002204">
    <property type="entry name" value="PRK01077.1"/>
    <property type="match status" value="1"/>
</dbReference>
<dbReference type="EMBL" id="VYQB01000014">
    <property type="protein sequence ID" value="KAA9014047.1"/>
    <property type="molecule type" value="Genomic_DNA"/>
</dbReference>
<evidence type="ECO:0000256" key="1">
    <source>
        <dbReference type="ARBA" id="ARBA00001946"/>
    </source>
</evidence>
<name>A0A5J5HYY3_9SPHN</name>
<comment type="similarity">
    <text evidence="9">Belongs to the CobB/CbiA family.</text>
</comment>
<evidence type="ECO:0000313" key="12">
    <source>
        <dbReference type="EMBL" id="KAA9014047.1"/>
    </source>
</evidence>
<dbReference type="HAMAP" id="MF_00027">
    <property type="entry name" value="CobB_CbiA"/>
    <property type="match status" value="1"/>
</dbReference>
<comment type="domain">
    <text evidence="9">Comprises of two domains. The C-terminal domain contains the binding site for glutamine and catalyzes the hydrolysis of this substrate to glutamate and ammonia. The N-terminal domain is anticipated to bind ATP and cobyrinate and catalyzes the ultimate synthesis of the diamide product. The ammonia produced via the glutaminase domain is probably translocated to the adjacent domain via a molecular tunnel, where it reacts with an activated intermediate.</text>
</comment>
<gene>
    <name evidence="9" type="primary">cbiA</name>
    <name evidence="13" type="ORF">F4U95_17610</name>
    <name evidence="12" type="ORF">F4U96_17485</name>
</gene>
<evidence type="ECO:0000256" key="9">
    <source>
        <dbReference type="HAMAP-Rule" id="MF_00027"/>
    </source>
</evidence>
<comment type="miscellaneous">
    <text evidence="9">The a and c carboxylates of cobyrinate are activated for nucleophilic attack via formation of a phosphorylated intermediate by ATP. CbiA catalyzes first the amidation of the c-carboxylate, and then that of the a-carboxylate.</text>
</comment>
<dbReference type="UniPathway" id="UPA00148">
    <property type="reaction ID" value="UER00231"/>
</dbReference>
<keyword evidence="5 9" id="KW-0547">Nucleotide-binding</keyword>
<keyword evidence="15" id="KW-1185">Reference proteome</keyword>
<dbReference type="InterPro" id="IPR004484">
    <property type="entry name" value="CbiA/CobB_synth"/>
</dbReference>
<dbReference type="InterPro" id="IPR027417">
    <property type="entry name" value="P-loop_NTPase"/>
</dbReference>
<keyword evidence="6 9" id="KW-0067">ATP-binding</keyword>
<protein>
    <recommendedName>
        <fullName evidence="9">Cobyrinate a,c-diamide synthase</fullName>
        <ecNumber evidence="9">6.3.5.11</ecNumber>
    </recommendedName>
    <alternativeName>
        <fullName evidence="9">Cobyrinic acid a,c-diamide synthetase</fullName>
    </alternativeName>
</protein>
<comment type="catalytic activity">
    <reaction evidence="9">
        <text>cob(II)yrinate + 2 L-glutamine + 2 ATP + 2 H2O = cob(II)yrinate a,c diamide + 2 L-glutamate + 2 ADP + 2 phosphate + 2 H(+)</text>
        <dbReference type="Rhea" id="RHEA:26289"/>
        <dbReference type="ChEBI" id="CHEBI:15377"/>
        <dbReference type="ChEBI" id="CHEBI:15378"/>
        <dbReference type="ChEBI" id="CHEBI:29985"/>
        <dbReference type="ChEBI" id="CHEBI:30616"/>
        <dbReference type="ChEBI" id="CHEBI:43474"/>
        <dbReference type="ChEBI" id="CHEBI:58359"/>
        <dbReference type="ChEBI" id="CHEBI:58537"/>
        <dbReference type="ChEBI" id="CHEBI:58894"/>
        <dbReference type="ChEBI" id="CHEBI:456216"/>
        <dbReference type="EC" id="6.3.5.11"/>
    </reaction>
</comment>
<evidence type="ECO:0000256" key="8">
    <source>
        <dbReference type="ARBA" id="ARBA00022962"/>
    </source>
</evidence>
<dbReference type="PANTHER" id="PTHR43873:SF1">
    <property type="entry name" value="COBYRINATE A,C-DIAMIDE SYNTHASE"/>
    <property type="match status" value="1"/>
</dbReference>
<dbReference type="EC" id="6.3.5.11" evidence="9"/>
<keyword evidence="3 9" id="KW-0169">Cobalamin biosynthesis</keyword>
<evidence type="ECO:0000259" key="10">
    <source>
        <dbReference type="Pfam" id="PF01656"/>
    </source>
</evidence>
<feature type="domain" description="CobB/CobQ-like glutamine amidotransferase" evidence="11">
    <location>
        <begin position="245"/>
        <end position="431"/>
    </location>
</feature>
<evidence type="ECO:0000313" key="14">
    <source>
        <dbReference type="Proteomes" id="UP000325933"/>
    </source>
</evidence>
<dbReference type="AlphaFoldDB" id="A0A5J5HYY3"/>
<dbReference type="GO" id="GO:0009236">
    <property type="term" value="P:cobalamin biosynthetic process"/>
    <property type="evidence" value="ECO:0007669"/>
    <property type="project" value="UniProtKB-UniRule"/>
</dbReference>
<dbReference type="GO" id="GO:0005524">
    <property type="term" value="F:ATP binding"/>
    <property type="evidence" value="ECO:0007669"/>
    <property type="project" value="UniProtKB-UniRule"/>
</dbReference>
<keyword evidence="7 9" id="KW-0460">Magnesium</keyword>
<organism evidence="13 14">
    <name type="scientific">Sphingobium limneticum</name>
    <dbReference type="NCBI Taxonomy" id="1007511"/>
    <lineage>
        <taxon>Bacteria</taxon>
        <taxon>Pseudomonadati</taxon>
        <taxon>Pseudomonadota</taxon>
        <taxon>Alphaproteobacteria</taxon>
        <taxon>Sphingomonadales</taxon>
        <taxon>Sphingomonadaceae</taxon>
        <taxon>Sphingobium</taxon>
    </lineage>
</organism>
<dbReference type="SUPFAM" id="SSF52317">
    <property type="entry name" value="Class I glutamine amidotransferase-like"/>
    <property type="match status" value="1"/>
</dbReference>
<evidence type="ECO:0000313" key="15">
    <source>
        <dbReference type="Proteomes" id="UP000326364"/>
    </source>
</evidence>
<evidence type="ECO:0000256" key="3">
    <source>
        <dbReference type="ARBA" id="ARBA00022573"/>
    </source>
</evidence>
<dbReference type="Proteomes" id="UP000326364">
    <property type="component" value="Unassembled WGS sequence"/>
</dbReference>
<evidence type="ECO:0000256" key="5">
    <source>
        <dbReference type="ARBA" id="ARBA00022741"/>
    </source>
</evidence>
<comment type="caution">
    <text evidence="13">The sequence shown here is derived from an EMBL/GenBank/DDBJ whole genome shotgun (WGS) entry which is preliminary data.</text>
</comment>
<dbReference type="InterPro" id="IPR011698">
    <property type="entry name" value="GATase_3"/>
</dbReference>
<evidence type="ECO:0000259" key="11">
    <source>
        <dbReference type="Pfam" id="PF07685"/>
    </source>
</evidence>
<dbReference type="PANTHER" id="PTHR43873">
    <property type="entry name" value="COBYRINATE A,C-DIAMIDE SYNTHASE"/>
    <property type="match status" value="1"/>
</dbReference>
<comment type="pathway">
    <text evidence="9">Cofactor biosynthesis; adenosylcobalamin biosynthesis; cob(II)yrinate a,c-diamide from sirohydrochlorin (anaerobic route): step 10/10.</text>
</comment>
<accession>A0A5J5HYY3</accession>
<feature type="site" description="Increases nucleophilicity of active site Cys" evidence="9">
    <location>
        <position position="429"/>
    </location>
</feature>
<feature type="domain" description="CobQ/CobB/MinD/ParA nucleotide binding" evidence="10">
    <location>
        <begin position="7"/>
        <end position="191"/>
    </location>
</feature>
<dbReference type="RefSeq" id="WP_150426561.1">
    <property type="nucleotide sequence ID" value="NZ_VYQA01000014.1"/>
</dbReference>
<keyword evidence="8 9" id="KW-0315">Glutamine amidotransferase</keyword>
<evidence type="ECO:0000256" key="7">
    <source>
        <dbReference type="ARBA" id="ARBA00022842"/>
    </source>
</evidence>
<evidence type="ECO:0000256" key="6">
    <source>
        <dbReference type="ARBA" id="ARBA00022840"/>
    </source>
</evidence>
<evidence type="ECO:0000313" key="13">
    <source>
        <dbReference type="EMBL" id="KAA9027203.1"/>
    </source>
</evidence>
<evidence type="ECO:0000256" key="2">
    <source>
        <dbReference type="ARBA" id="ARBA00006205"/>
    </source>
</evidence>
<proteinExistence type="inferred from homology"/>
<dbReference type="NCBIfam" id="TIGR00379">
    <property type="entry name" value="cobB"/>
    <property type="match status" value="1"/>
</dbReference>
<comment type="cofactor">
    <cofactor evidence="1 9">
        <name>Mg(2+)</name>
        <dbReference type="ChEBI" id="CHEBI:18420"/>
    </cofactor>
</comment>
<comment type="function">
    <text evidence="9">Catalyzes the ATP-dependent amidation of the two carboxylate groups at positions a and c of cobyrinate, using either L-glutamine or ammonia as the nitrogen source.</text>
</comment>
<dbReference type="Gene3D" id="3.40.50.300">
    <property type="entry name" value="P-loop containing nucleotide triphosphate hydrolases"/>
    <property type="match status" value="1"/>
</dbReference>
<feature type="active site" description="Nucleophile" evidence="9">
    <location>
        <position position="327"/>
    </location>
</feature>
<reference evidence="14 15" key="1">
    <citation type="submission" date="2019-09" db="EMBL/GenBank/DDBJ databases">
        <authorList>
            <person name="Feng G."/>
        </authorList>
    </citation>
    <scope>NUCLEOTIDE SEQUENCE [LARGE SCALE GENOMIC DNA]</scope>
    <source>
        <strain evidence="13 14">KACC 19283</strain>
        <strain evidence="12 15">KACC 19284</strain>
    </source>
</reference>
<evidence type="ECO:0000256" key="4">
    <source>
        <dbReference type="ARBA" id="ARBA00022598"/>
    </source>
</evidence>
<dbReference type="SUPFAM" id="SSF52540">
    <property type="entry name" value="P-loop containing nucleoside triphosphate hydrolases"/>
    <property type="match status" value="1"/>
</dbReference>
<dbReference type="Pfam" id="PF07685">
    <property type="entry name" value="GATase_3"/>
    <property type="match status" value="1"/>
</dbReference>
<dbReference type="InterPro" id="IPR029062">
    <property type="entry name" value="Class_I_gatase-like"/>
</dbReference>
<dbReference type="EMBL" id="VYQA01000014">
    <property type="protein sequence ID" value="KAA9027203.1"/>
    <property type="molecule type" value="Genomic_DNA"/>
</dbReference>
<dbReference type="Gene3D" id="3.40.50.880">
    <property type="match status" value="1"/>
</dbReference>
<dbReference type="PROSITE" id="PS51274">
    <property type="entry name" value="GATASE_COBBQ"/>
    <property type="match status" value="1"/>
</dbReference>
<dbReference type="Pfam" id="PF01656">
    <property type="entry name" value="CbiA"/>
    <property type="match status" value="1"/>
</dbReference>
<dbReference type="Proteomes" id="UP000325933">
    <property type="component" value="Unassembled WGS sequence"/>
</dbReference>
<dbReference type="InterPro" id="IPR002586">
    <property type="entry name" value="CobQ/CobB/MinD/ParA_Nub-bd_dom"/>
</dbReference>
<sequence>MLGKGLIIGAPASGAGKTMVTIGLQRAFADRGLAVHGAKCGPDYIDPAFHAAATGRPSINLDGFAMAPAMLRGLAAHVASTVQLVVAEGAMGLYDGARAEGRSGASADVAHLLDWPMLLVVDARAAAQTVAAVAHGCATFPGAPAIAGVIANRVASPRHRRMIEDGFARIGLPLLGAISTDEGLAMPSRHLGLVQAGETDELEAGIAAIAQRVAAQCDLDAIHAAAGATADFPALNPGIHPPGQRIAIARDAAFSFFYPHMAHWWRSAGAELHFFSPLADEAPPADCDACWLPGGYPELHAGRIAANHHFLTGLRTFAQNRPVHGECGGYMVLGRTLEDGDGAVHAMAGLLPMDSSFAQRRRTLGYRRARLRQNSSFAPAGQPLLGHEFHYATITASEGEALADMADAEGQPLAPAGHRAGHVTGGFFHLIA</sequence>
<comment type="similarity">
    <text evidence="2">Belongs to the CobB/CobQ family. CobQ subfamily.</text>
</comment>
<dbReference type="GO" id="GO:0042242">
    <property type="term" value="F:cobyrinic acid a,c-diamide synthase activity"/>
    <property type="evidence" value="ECO:0007669"/>
    <property type="project" value="UniProtKB-UniRule"/>
</dbReference>